<evidence type="ECO:0000313" key="4">
    <source>
        <dbReference type="Proteomes" id="UP001470230"/>
    </source>
</evidence>
<comment type="caution">
    <text evidence="3">The sequence shown here is derived from an EMBL/GenBank/DDBJ whole genome shotgun (WGS) entry which is preliminary data.</text>
</comment>
<dbReference type="PANTHER" id="PTHR11106">
    <property type="entry name" value="GANGLIOSIDE INDUCED DIFFERENTIATION ASSOCIATED PROTEIN 2-RELATED"/>
    <property type="match status" value="1"/>
</dbReference>
<dbReference type="CDD" id="cd02908">
    <property type="entry name" value="Macro_OAADPr_deacetylase"/>
    <property type="match status" value="1"/>
</dbReference>
<protein>
    <submittedName>
        <fullName evidence="3">O-acetyl-ADP-ribose deacetylase macrod1</fullName>
    </submittedName>
</protein>
<proteinExistence type="predicted"/>
<dbReference type="Gene3D" id="3.40.220.10">
    <property type="entry name" value="Leucine Aminopeptidase, subunit E, domain 1"/>
    <property type="match status" value="1"/>
</dbReference>
<dbReference type="PROSITE" id="PS51154">
    <property type="entry name" value="MACRO"/>
    <property type="match status" value="1"/>
</dbReference>
<dbReference type="SUPFAM" id="SSF52949">
    <property type="entry name" value="Macro domain-like"/>
    <property type="match status" value="1"/>
</dbReference>
<sequence>MSKSHKRIMTLKKLPIWSVSGPMSLKEHPIPEDNENKFEPNHEINSKVSFWMRGDSASLAADAIVNAANEHLYPGGGICGVIHHAAGPELAEACEKLSPCKTGDAVVTEGFNLPAKYVIHAVGPIGEKPDLLKSAYESTLNCIDGEKIRSVGLCCISTGIYGYPIEAATHVALETVRTWLENEENRNKTDRIIFVVFERRDVEVYFHLVHQYFPLTQEEITAEPPKIEEEEEEDNDEKNYELIEKDEKEKDPKSEKKLDKQKRKQEKKDKKVEKKAAKAEKKEKKKLDKAKKKTDRDTKKKGSSSSSSSTSSTSSESDDDEAENTKKLLKDEKNEEKAEDAQTKTEEQTETKVEQDDEK</sequence>
<feature type="compositionally biased region" description="Basic and acidic residues" evidence="1">
    <location>
        <begin position="237"/>
        <end position="258"/>
    </location>
</feature>
<feature type="domain" description="Macro" evidence="2">
    <location>
        <begin position="36"/>
        <end position="213"/>
    </location>
</feature>
<name>A0ABR2KRN9_9EUKA</name>
<feature type="compositionally biased region" description="Basic and acidic residues" evidence="1">
    <location>
        <begin position="266"/>
        <end position="286"/>
    </location>
</feature>
<dbReference type="PANTHER" id="PTHR11106:SF27">
    <property type="entry name" value="MACRO DOMAIN-CONTAINING PROTEIN"/>
    <property type="match status" value="1"/>
</dbReference>
<feature type="compositionally biased region" description="Basic and acidic residues" evidence="1">
    <location>
        <begin position="323"/>
        <end position="359"/>
    </location>
</feature>
<organism evidence="3 4">
    <name type="scientific">Tritrichomonas musculus</name>
    <dbReference type="NCBI Taxonomy" id="1915356"/>
    <lineage>
        <taxon>Eukaryota</taxon>
        <taxon>Metamonada</taxon>
        <taxon>Parabasalia</taxon>
        <taxon>Tritrichomonadida</taxon>
        <taxon>Tritrichomonadidae</taxon>
        <taxon>Tritrichomonas</taxon>
    </lineage>
</organism>
<feature type="region of interest" description="Disordered" evidence="1">
    <location>
        <begin position="220"/>
        <end position="359"/>
    </location>
</feature>
<accession>A0ABR2KRN9</accession>
<feature type="compositionally biased region" description="Low complexity" evidence="1">
    <location>
        <begin position="303"/>
        <end position="315"/>
    </location>
</feature>
<dbReference type="EMBL" id="JAPFFF010000003">
    <property type="protein sequence ID" value="KAK8893696.1"/>
    <property type="molecule type" value="Genomic_DNA"/>
</dbReference>
<keyword evidence="4" id="KW-1185">Reference proteome</keyword>
<dbReference type="SMART" id="SM00506">
    <property type="entry name" value="A1pp"/>
    <property type="match status" value="1"/>
</dbReference>
<dbReference type="Pfam" id="PF01661">
    <property type="entry name" value="Macro"/>
    <property type="match status" value="1"/>
</dbReference>
<evidence type="ECO:0000259" key="2">
    <source>
        <dbReference type="PROSITE" id="PS51154"/>
    </source>
</evidence>
<reference evidence="3 4" key="1">
    <citation type="submission" date="2024-04" db="EMBL/GenBank/DDBJ databases">
        <title>Tritrichomonas musculus Genome.</title>
        <authorList>
            <person name="Alves-Ferreira E."/>
            <person name="Grigg M."/>
            <person name="Lorenzi H."/>
            <person name="Galac M."/>
        </authorList>
    </citation>
    <scope>NUCLEOTIDE SEQUENCE [LARGE SCALE GENOMIC DNA]</scope>
    <source>
        <strain evidence="3 4">EAF2021</strain>
    </source>
</reference>
<dbReference type="InterPro" id="IPR043472">
    <property type="entry name" value="Macro_dom-like"/>
</dbReference>
<gene>
    <name evidence="3" type="ORF">M9Y10_022123</name>
</gene>
<evidence type="ECO:0000313" key="3">
    <source>
        <dbReference type="EMBL" id="KAK8893696.1"/>
    </source>
</evidence>
<evidence type="ECO:0000256" key="1">
    <source>
        <dbReference type="SAM" id="MobiDB-lite"/>
    </source>
</evidence>
<dbReference type="Proteomes" id="UP001470230">
    <property type="component" value="Unassembled WGS sequence"/>
</dbReference>
<dbReference type="InterPro" id="IPR002589">
    <property type="entry name" value="Macro_dom"/>
</dbReference>